<evidence type="ECO:0000313" key="2">
    <source>
        <dbReference type="Proteomes" id="UP000186104"/>
    </source>
</evidence>
<evidence type="ECO:0000313" key="1">
    <source>
        <dbReference type="EMBL" id="ANI91104.1"/>
    </source>
</evidence>
<proteinExistence type="predicted"/>
<sequence>MTARFNHTIFASIDLTLPWLSPLSGIDKLRGQDALFPHLPIRSAPV</sequence>
<dbReference type="EMBL" id="CP015961">
    <property type="protein sequence ID" value="ANI91104.1"/>
    <property type="molecule type" value="Genomic_DNA"/>
</dbReference>
<reference evidence="1 2" key="1">
    <citation type="submission" date="2016-06" db="EMBL/GenBank/DDBJ databases">
        <title>Complete genome sequence of a saline-alkali tolerant type strain Dietzia timorensis ID05-A0528T.</title>
        <authorList>
            <person name="Wu X."/>
        </authorList>
    </citation>
    <scope>NUCLEOTIDE SEQUENCE [LARGE SCALE GENOMIC DNA]</scope>
    <source>
        <strain evidence="1 2">ID05-A0528</strain>
    </source>
</reference>
<protein>
    <submittedName>
        <fullName evidence="1">Uncharacterized protein</fullName>
    </submittedName>
</protein>
<name>A0A173LHM7_9ACTN</name>
<accession>A0A173LHM7</accession>
<dbReference type="AlphaFoldDB" id="A0A173LHM7"/>
<keyword evidence="2" id="KW-1185">Reference proteome</keyword>
<dbReference type="KEGG" id="dtm:BJL86_0294"/>
<dbReference type="RefSeq" id="WP_156515368.1">
    <property type="nucleotide sequence ID" value="NZ_CP015961.1"/>
</dbReference>
<dbReference type="Proteomes" id="UP000186104">
    <property type="component" value="Chromosome"/>
</dbReference>
<organism evidence="1 2">
    <name type="scientific">Dietzia timorensis</name>
    <dbReference type="NCBI Taxonomy" id="499555"/>
    <lineage>
        <taxon>Bacteria</taxon>
        <taxon>Bacillati</taxon>
        <taxon>Actinomycetota</taxon>
        <taxon>Actinomycetes</taxon>
        <taxon>Mycobacteriales</taxon>
        <taxon>Dietziaceae</taxon>
        <taxon>Dietzia</taxon>
    </lineage>
</organism>
<gene>
    <name evidence="1" type="ORF">BJL86_0294</name>
</gene>